<dbReference type="AlphaFoldDB" id="A0A068SC22"/>
<evidence type="ECO:0000313" key="2">
    <source>
        <dbReference type="Proteomes" id="UP000027586"/>
    </source>
</evidence>
<accession>A0A068SC22</accession>
<dbReference type="EMBL" id="CBTN010000069">
    <property type="protein sequence ID" value="CDH59392.1"/>
    <property type="molecule type" value="Genomic_DNA"/>
</dbReference>
<name>A0A068SC22_9FUNG</name>
<protein>
    <submittedName>
        <fullName evidence="1">Uncharacterized protein</fullName>
    </submittedName>
</protein>
<dbReference type="VEuPathDB" id="FungiDB:LCOR_10208.1"/>
<proteinExistence type="predicted"/>
<gene>
    <name evidence="1" type="ORF">LCOR_10208.1</name>
</gene>
<dbReference type="PROSITE" id="PS51257">
    <property type="entry name" value="PROKAR_LIPOPROTEIN"/>
    <property type="match status" value="1"/>
</dbReference>
<sequence>MAPIKLSPPLLPLLHHALSIYQPNSSFTGCRSSKDYQASINSKPLRSRNPSTFPQKAVVEGLHAICRGYPLIEGYLYILEITGVLQSKDEDKDDKQSTKSIPGSGAGFKPRIIQRLSFYSSGDVLDFSTHGSQYFTTASSVPPSRYLAFLEKQR</sequence>
<organism evidence="1 2">
    <name type="scientific">Lichtheimia corymbifera JMRC:FSU:9682</name>
    <dbReference type="NCBI Taxonomy" id="1263082"/>
    <lineage>
        <taxon>Eukaryota</taxon>
        <taxon>Fungi</taxon>
        <taxon>Fungi incertae sedis</taxon>
        <taxon>Mucoromycota</taxon>
        <taxon>Mucoromycotina</taxon>
        <taxon>Mucoromycetes</taxon>
        <taxon>Mucorales</taxon>
        <taxon>Lichtheimiaceae</taxon>
        <taxon>Lichtheimia</taxon>
    </lineage>
</organism>
<keyword evidence="2" id="KW-1185">Reference proteome</keyword>
<reference evidence="1" key="1">
    <citation type="submission" date="2013-08" db="EMBL/GenBank/DDBJ databases">
        <title>Gene expansion shapes genome architecture in the human pathogen Lichtheimia corymbifera: an evolutionary genomics analysis in the ancient terrestrial Mucorales (Mucoromycotina).</title>
        <authorList>
            <person name="Schwartze V.U."/>
            <person name="Winter S."/>
            <person name="Shelest E."/>
            <person name="Marcet-Houben M."/>
            <person name="Horn F."/>
            <person name="Wehner S."/>
            <person name="Hoffmann K."/>
            <person name="Riege K."/>
            <person name="Sammeth M."/>
            <person name="Nowrousian M."/>
            <person name="Valiante V."/>
            <person name="Linde J."/>
            <person name="Jacobsen I.D."/>
            <person name="Marz M."/>
            <person name="Brakhage A.A."/>
            <person name="Gabaldon T."/>
            <person name="Bocker S."/>
            <person name="Voigt K."/>
        </authorList>
    </citation>
    <scope>NUCLEOTIDE SEQUENCE [LARGE SCALE GENOMIC DNA]</scope>
    <source>
        <strain evidence="1">FSU 9682</strain>
    </source>
</reference>
<comment type="caution">
    <text evidence="1">The sequence shown here is derived from an EMBL/GenBank/DDBJ whole genome shotgun (WGS) entry which is preliminary data.</text>
</comment>
<dbReference type="Proteomes" id="UP000027586">
    <property type="component" value="Unassembled WGS sequence"/>
</dbReference>
<evidence type="ECO:0000313" key="1">
    <source>
        <dbReference type="EMBL" id="CDH59392.1"/>
    </source>
</evidence>